<organism evidence="1">
    <name type="scientific">Pararge aegeria</name>
    <name type="common">speckled wood butterfly</name>
    <dbReference type="NCBI Taxonomy" id="116150"/>
    <lineage>
        <taxon>Eukaryota</taxon>
        <taxon>Metazoa</taxon>
        <taxon>Ecdysozoa</taxon>
        <taxon>Arthropoda</taxon>
        <taxon>Hexapoda</taxon>
        <taxon>Insecta</taxon>
        <taxon>Pterygota</taxon>
        <taxon>Neoptera</taxon>
        <taxon>Endopterygota</taxon>
        <taxon>Lepidoptera</taxon>
        <taxon>Glossata</taxon>
        <taxon>Ditrysia</taxon>
        <taxon>Papilionoidea</taxon>
        <taxon>Nymphalidae</taxon>
        <taxon>Satyrinae</taxon>
        <taxon>Satyrini</taxon>
        <taxon>Parargina</taxon>
        <taxon>Pararge</taxon>
    </lineage>
</organism>
<reference evidence="1" key="1">
    <citation type="journal article" date="2013" name="BMC Genomics">
        <title>Unscrambling butterfly oogenesis.</title>
        <authorList>
            <person name="Carter J.M."/>
            <person name="Baker S.C."/>
            <person name="Pink R."/>
            <person name="Carter D.R."/>
            <person name="Collins A."/>
            <person name="Tomlin J."/>
            <person name="Gibbs M."/>
            <person name="Breuker C.J."/>
        </authorList>
    </citation>
    <scope>NUCLEOTIDE SEQUENCE</scope>
    <source>
        <tissue evidence="1">Ovary</tissue>
    </source>
</reference>
<dbReference type="AlphaFoldDB" id="S4P5N2"/>
<reference evidence="1" key="2">
    <citation type="submission" date="2013-05" db="EMBL/GenBank/DDBJ databases">
        <authorList>
            <person name="Carter J.-M."/>
            <person name="Baker S.C."/>
            <person name="Pink R."/>
            <person name="Carter D.R.F."/>
            <person name="Collins A."/>
            <person name="Tomlin J."/>
            <person name="Gibbs M."/>
            <person name="Breuker C.J."/>
        </authorList>
    </citation>
    <scope>NUCLEOTIDE SEQUENCE</scope>
    <source>
        <tissue evidence="1">Ovary</tissue>
    </source>
</reference>
<sequence length="83" mass="9743">MHFTYIFPYVVNIIWQANIRVLRVTPMWSSSTVTYVTVSNTLQMWPISLQFTQSNKHFFYGGSQFATCSKRSCITHLEKYNVP</sequence>
<evidence type="ECO:0000313" key="1">
    <source>
        <dbReference type="EMBL" id="JAA84068.1"/>
    </source>
</evidence>
<proteinExistence type="predicted"/>
<protein>
    <submittedName>
        <fullName evidence="1">Uncharacterized protein</fullName>
    </submittedName>
</protein>
<name>S4P5N2_9NEOP</name>
<accession>S4P5N2</accession>
<dbReference type="EMBL" id="GAIX01008492">
    <property type="protein sequence ID" value="JAA84068.1"/>
    <property type="molecule type" value="Transcribed_RNA"/>
</dbReference>